<dbReference type="Ensembl" id="ENSCANT00000061345.1">
    <property type="protein sequence ID" value="ENSCANP00000038089.1"/>
    <property type="gene ID" value="ENSCANG00000042745.1"/>
</dbReference>
<keyword evidence="12" id="KW-1185">Reference proteome</keyword>
<dbReference type="GO" id="GO:0042742">
    <property type="term" value="P:defense response to bacterium"/>
    <property type="evidence" value="ECO:0007669"/>
    <property type="project" value="UniProtKB-UniRule"/>
</dbReference>
<comment type="subcellular location">
    <subcellularLocation>
        <location evidence="1 9">Secreted</location>
    </subcellularLocation>
</comment>
<reference evidence="11" key="1">
    <citation type="submission" date="2025-08" db="UniProtKB">
        <authorList>
            <consortium name="Ensembl"/>
        </authorList>
    </citation>
    <scope>IDENTIFICATION</scope>
</reference>
<evidence type="ECO:0000256" key="5">
    <source>
        <dbReference type="ARBA" id="ARBA00022729"/>
    </source>
</evidence>
<proteinExistence type="inferred from homology"/>
<evidence type="ECO:0000313" key="11">
    <source>
        <dbReference type="Ensembl" id="ENSCANP00000038089.1"/>
    </source>
</evidence>
<evidence type="ECO:0000256" key="3">
    <source>
        <dbReference type="ARBA" id="ARBA00022525"/>
    </source>
</evidence>
<evidence type="ECO:0000256" key="8">
    <source>
        <dbReference type="ARBA" id="ARBA00023157"/>
    </source>
</evidence>
<comment type="similarity">
    <text evidence="2 9">Belongs to the beta-defensin family.</text>
</comment>
<dbReference type="AlphaFoldDB" id="A0A2K5KAG0"/>
<evidence type="ECO:0000259" key="10">
    <source>
        <dbReference type="Pfam" id="PF13841"/>
    </source>
</evidence>
<evidence type="ECO:0000256" key="9">
    <source>
        <dbReference type="RuleBase" id="RU231113"/>
    </source>
</evidence>
<comment type="function">
    <text evidence="9">Has antibacterial activity.</text>
</comment>
<keyword evidence="6 9" id="KW-0211">Defensin</keyword>
<sequence>FFFLAPLPHVKCAMKDTYSYFIIRGKCRHECRDFAKPIDFCTKLNANCYM</sequence>
<evidence type="ECO:0000256" key="7">
    <source>
        <dbReference type="ARBA" id="ARBA00023022"/>
    </source>
</evidence>
<protein>
    <recommendedName>
        <fullName evidence="9">Beta-defensin</fullName>
    </recommendedName>
</protein>
<evidence type="ECO:0000256" key="4">
    <source>
        <dbReference type="ARBA" id="ARBA00022529"/>
    </source>
</evidence>
<dbReference type="GO" id="GO:0045087">
    <property type="term" value="P:innate immune response"/>
    <property type="evidence" value="ECO:0007669"/>
    <property type="project" value="InterPro"/>
</dbReference>
<dbReference type="GO" id="GO:0005576">
    <property type="term" value="C:extracellular region"/>
    <property type="evidence" value="ECO:0007669"/>
    <property type="project" value="UniProtKB-SubCell"/>
</dbReference>
<keyword evidence="3 9" id="KW-0964">Secreted</keyword>
<keyword evidence="7 9" id="KW-0044">Antibiotic</keyword>
<reference evidence="11" key="2">
    <citation type="submission" date="2025-09" db="UniProtKB">
        <authorList>
            <consortium name="Ensembl"/>
        </authorList>
    </citation>
    <scope>IDENTIFICATION</scope>
</reference>
<evidence type="ECO:0000256" key="1">
    <source>
        <dbReference type="ARBA" id="ARBA00004613"/>
    </source>
</evidence>
<accession>A0A2K5KAG0</accession>
<dbReference type="InterPro" id="IPR025933">
    <property type="entry name" value="Beta_defensin_dom"/>
</dbReference>
<organism evidence="11 12">
    <name type="scientific">Colobus angolensis palliatus</name>
    <name type="common">Peters' Angolan colobus</name>
    <dbReference type="NCBI Taxonomy" id="336983"/>
    <lineage>
        <taxon>Eukaryota</taxon>
        <taxon>Metazoa</taxon>
        <taxon>Chordata</taxon>
        <taxon>Craniata</taxon>
        <taxon>Vertebrata</taxon>
        <taxon>Euteleostomi</taxon>
        <taxon>Mammalia</taxon>
        <taxon>Eutheria</taxon>
        <taxon>Euarchontoglires</taxon>
        <taxon>Primates</taxon>
        <taxon>Haplorrhini</taxon>
        <taxon>Catarrhini</taxon>
        <taxon>Cercopithecidae</taxon>
        <taxon>Colobinae</taxon>
        <taxon>Colobus</taxon>
    </lineage>
</organism>
<dbReference type="Pfam" id="PF13841">
    <property type="entry name" value="Defensin_beta_2"/>
    <property type="match status" value="1"/>
</dbReference>
<name>A0A2K5KAG0_COLAP</name>
<keyword evidence="8" id="KW-1015">Disulfide bond</keyword>
<evidence type="ECO:0000256" key="2">
    <source>
        <dbReference type="ARBA" id="ARBA00007371"/>
    </source>
</evidence>
<evidence type="ECO:0000256" key="6">
    <source>
        <dbReference type="ARBA" id="ARBA00022940"/>
    </source>
</evidence>
<keyword evidence="4 9" id="KW-0929">Antimicrobial</keyword>
<evidence type="ECO:0000313" key="12">
    <source>
        <dbReference type="Proteomes" id="UP000233080"/>
    </source>
</evidence>
<keyword evidence="5" id="KW-0732">Signal</keyword>
<dbReference type="Proteomes" id="UP000233080">
    <property type="component" value="Unassembled WGS sequence"/>
</dbReference>
<feature type="domain" description="Beta-defensin" evidence="10">
    <location>
        <begin position="23"/>
        <end position="48"/>
    </location>
</feature>